<name>A0A022RZ77_ERYGU</name>
<proteinExistence type="predicted"/>
<accession>A0A022RZ77</accession>
<sequence length="100" mass="11569">MEELEDEEEMEYSMGKLIRQASLNTSNSDNNIIMPHRTNNYKISRHGSLTRPQSQKMNQLKTQRSLSSSAEKTNKRSTDEIKAQIKFWARAVASNVRHES</sequence>
<dbReference type="PANTHER" id="PTHR33785:SF5">
    <property type="entry name" value="SERINE_ARGININE REPETITIVE MATRIX PROTEIN"/>
    <property type="match status" value="1"/>
</dbReference>
<protein>
    <submittedName>
        <fullName evidence="2">Uncharacterized protein</fullName>
    </submittedName>
</protein>
<reference evidence="2 3" key="1">
    <citation type="journal article" date="2013" name="Proc. Natl. Acad. Sci. U.S.A.">
        <title>Fine-scale variation in meiotic recombination in Mimulus inferred from population shotgun sequencing.</title>
        <authorList>
            <person name="Hellsten U."/>
            <person name="Wright K.M."/>
            <person name="Jenkins J."/>
            <person name="Shu S."/>
            <person name="Yuan Y."/>
            <person name="Wessler S.R."/>
            <person name="Schmutz J."/>
            <person name="Willis J.H."/>
            <person name="Rokhsar D.S."/>
        </authorList>
    </citation>
    <scope>NUCLEOTIDE SEQUENCE [LARGE SCALE GENOMIC DNA]</scope>
    <source>
        <strain evidence="3">cv. DUN x IM62</strain>
    </source>
</reference>
<evidence type="ECO:0000256" key="1">
    <source>
        <dbReference type="SAM" id="MobiDB-lite"/>
    </source>
</evidence>
<evidence type="ECO:0000313" key="2">
    <source>
        <dbReference type="EMBL" id="EYU44978.1"/>
    </source>
</evidence>
<keyword evidence="3" id="KW-1185">Reference proteome</keyword>
<dbReference type="AlphaFoldDB" id="A0A022RZ77"/>
<evidence type="ECO:0000313" key="3">
    <source>
        <dbReference type="Proteomes" id="UP000030748"/>
    </source>
</evidence>
<feature type="region of interest" description="Disordered" evidence="1">
    <location>
        <begin position="21"/>
        <end position="78"/>
    </location>
</feature>
<dbReference type="Proteomes" id="UP000030748">
    <property type="component" value="Unassembled WGS sequence"/>
</dbReference>
<feature type="compositionally biased region" description="Polar residues" evidence="1">
    <location>
        <begin position="21"/>
        <end position="42"/>
    </location>
</feature>
<feature type="compositionally biased region" description="Polar residues" evidence="1">
    <location>
        <begin position="50"/>
        <end position="71"/>
    </location>
</feature>
<dbReference type="PANTHER" id="PTHR33785">
    <property type="entry name" value="OS06G0550800 PROTEIN"/>
    <property type="match status" value="1"/>
</dbReference>
<organism evidence="2 3">
    <name type="scientific">Erythranthe guttata</name>
    <name type="common">Yellow monkey flower</name>
    <name type="synonym">Mimulus guttatus</name>
    <dbReference type="NCBI Taxonomy" id="4155"/>
    <lineage>
        <taxon>Eukaryota</taxon>
        <taxon>Viridiplantae</taxon>
        <taxon>Streptophyta</taxon>
        <taxon>Embryophyta</taxon>
        <taxon>Tracheophyta</taxon>
        <taxon>Spermatophyta</taxon>
        <taxon>Magnoliopsida</taxon>
        <taxon>eudicotyledons</taxon>
        <taxon>Gunneridae</taxon>
        <taxon>Pentapetalae</taxon>
        <taxon>asterids</taxon>
        <taxon>lamiids</taxon>
        <taxon>Lamiales</taxon>
        <taxon>Phrymaceae</taxon>
        <taxon>Erythranthe</taxon>
    </lineage>
</organism>
<gene>
    <name evidence="2" type="ORF">MIMGU_mgv1a016936mg</name>
</gene>
<dbReference type="EMBL" id="KI630206">
    <property type="protein sequence ID" value="EYU44978.1"/>
    <property type="molecule type" value="Genomic_DNA"/>
</dbReference>